<gene>
    <name evidence="7" type="ORF">H9982_02865</name>
</gene>
<evidence type="ECO:0000256" key="3">
    <source>
        <dbReference type="ARBA" id="ARBA00023295"/>
    </source>
</evidence>
<evidence type="ECO:0000313" key="8">
    <source>
        <dbReference type="Proteomes" id="UP000824246"/>
    </source>
</evidence>
<protein>
    <submittedName>
        <fullName evidence="7">Right-handed parallel beta-helix repeat-containing protein</fullName>
    </submittedName>
</protein>
<dbReference type="SMART" id="SM00710">
    <property type="entry name" value="PbH1"/>
    <property type="match status" value="8"/>
</dbReference>
<keyword evidence="2 4" id="KW-0378">Hydrolase</keyword>
<dbReference type="PANTHER" id="PTHR31339:SF9">
    <property type="entry name" value="PLASMIN AND FIBRONECTIN-BINDING PROTEIN A"/>
    <property type="match status" value="1"/>
</dbReference>
<evidence type="ECO:0000256" key="2">
    <source>
        <dbReference type="ARBA" id="ARBA00022801"/>
    </source>
</evidence>
<dbReference type="InterPro" id="IPR011050">
    <property type="entry name" value="Pectin_lyase_fold/virulence"/>
</dbReference>
<evidence type="ECO:0000256" key="4">
    <source>
        <dbReference type="RuleBase" id="RU361169"/>
    </source>
</evidence>
<evidence type="ECO:0000256" key="1">
    <source>
        <dbReference type="ARBA" id="ARBA00008834"/>
    </source>
</evidence>
<comment type="caution">
    <text evidence="7">The sequence shown here is derived from an EMBL/GenBank/DDBJ whole genome shotgun (WGS) entry which is preliminary data.</text>
</comment>
<dbReference type="SUPFAM" id="SSF51126">
    <property type="entry name" value="Pectin lyase-like"/>
    <property type="match status" value="2"/>
</dbReference>
<accession>A0A9D2AP54</accession>
<dbReference type="PROSITE" id="PS00502">
    <property type="entry name" value="POLYGALACTURONASE"/>
    <property type="match status" value="1"/>
</dbReference>
<name>A0A9D2AP54_9BACT</name>
<keyword evidence="3 4" id="KW-0326">Glycosidase</keyword>
<evidence type="ECO:0000256" key="5">
    <source>
        <dbReference type="SAM" id="SignalP"/>
    </source>
</evidence>
<feature type="signal peptide" evidence="5">
    <location>
        <begin position="1"/>
        <end position="20"/>
    </location>
</feature>
<proteinExistence type="inferred from homology"/>
<dbReference type="InterPro" id="IPR012334">
    <property type="entry name" value="Pectin_lyas_fold"/>
</dbReference>
<sequence>MKLKTTLLSLLVACSLTTVAQSVDNAIYEGVPFDMPRVARPTFPDYKVNIRDFGAVSDGKTVCTEAINNAIAHVNAKGGGTVVIPAGLWISGPIGLLSNVNLYTEYGALVIFTSDLDAYEIVETSFEGLDTRRCQSPLYARNAHNIAITGYGTFDGCGEDWRPVKKSKVTSKQWKNLLKKSKVTNEKGDIWYPSEASKKGAEACYDFNVPDNITTDEGWESIKRWLRPTLLSFQNCDTVLLENATFKNSPAWCLHPLQCTHITIDGVKVNNPWYAQNGDALDLESCRNALVINSIFDAGDDAICIKSGKDEDGRRRGVPCENVIVRNNTVLHGHGGFVVGSEMSGGARNIYIADCSFIGTDVGLRFKSTRGRGGVVENIYIENIAMINIPEEPLLFDLFYGKKGKATAAQLPPVTEETPIFRNIYIDNVVCRGSGRAMYFNGLPEMKISNVNITNTTILGAKSGIVINQTDGVKIENCRIEPLKGSVIRLADAENISIDGLKTSTSSASALVESGCSSITIKESDIDKENVTFAEGVSSKTVKFK</sequence>
<dbReference type="Pfam" id="PF12708">
    <property type="entry name" value="Pect-lyase_RHGA_epim"/>
    <property type="match status" value="1"/>
</dbReference>
<comment type="similarity">
    <text evidence="1 4">Belongs to the glycosyl hydrolase 28 family.</text>
</comment>
<dbReference type="AlphaFoldDB" id="A0A9D2AP54"/>
<dbReference type="EMBL" id="DXFB01000078">
    <property type="protein sequence ID" value="HIX45142.1"/>
    <property type="molecule type" value="Genomic_DNA"/>
</dbReference>
<dbReference type="GO" id="GO:0005975">
    <property type="term" value="P:carbohydrate metabolic process"/>
    <property type="evidence" value="ECO:0007669"/>
    <property type="project" value="InterPro"/>
</dbReference>
<dbReference type="Gene3D" id="2.160.20.10">
    <property type="entry name" value="Single-stranded right-handed beta-helix, Pectin lyase-like"/>
    <property type="match status" value="1"/>
</dbReference>
<dbReference type="InterPro" id="IPR000743">
    <property type="entry name" value="Glyco_hydro_28"/>
</dbReference>
<dbReference type="InterPro" id="IPR024535">
    <property type="entry name" value="RHGA/B-epi-like_pectate_lyase"/>
</dbReference>
<evidence type="ECO:0000259" key="6">
    <source>
        <dbReference type="Pfam" id="PF12708"/>
    </source>
</evidence>
<reference evidence="7" key="2">
    <citation type="submission" date="2021-04" db="EMBL/GenBank/DDBJ databases">
        <authorList>
            <person name="Gilroy R."/>
        </authorList>
    </citation>
    <scope>NUCLEOTIDE SEQUENCE</scope>
    <source>
        <strain evidence="7">ChiHjej12B11-16260</strain>
    </source>
</reference>
<organism evidence="7 8">
    <name type="scientific">Candidatus Barnesiella excrementipullorum</name>
    <dbReference type="NCBI Taxonomy" id="2838479"/>
    <lineage>
        <taxon>Bacteria</taxon>
        <taxon>Pseudomonadati</taxon>
        <taxon>Bacteroidota</taxon>
        <taxon>Bacteroidia</taxon>
        <taxon>Bacteroidales</taxon>
        <taxon>Barnesiellaceae</taxon>
        <taxon>Barnesiella</taxon>
    </lineage>
</organism>
<dbReference type="InterPro" id="IPR006626">
    <property type="entry name" value="PbH1"/>
</dbReference>
<dbReference type="InterPro" id="IPR051801">
    <property type="entry name" value="GH28_Enzymes"/>
</dbReference>
<evidence type="ECO:0000313" key="7">
    <source>
        <dbReference type="EMBL" id="HIX45142.1"/>
    </source>
</evidence>
<dbReference type="Proteomes" id="UP000824246">
    <property type="component" value="Unassembled WGS sequence"/>
</dbReference>
<reference evidence="7" key="1">
    <citation type="journal article" date="2021" name="PeerJ">
        <title>Extensive microbial diversity within the chicken gut microbiome revealed by metagenomics and culture.</title>
        <authorList>
            <person name="Gilroy R."/>
            <person name="Ravi A."/>
            <person name="Getino M."/>
            <person name="Pursley I."/>
            <person name="Horton D.L."/>
            <person name="Alikhan N.F."/>
            <person name="Baker D."/>
            <person name="Gharbi K."/>
            <person name="Hall N."/>
            <person name="Watson M."/>
            <person name="Adriaenssens E.M."/>
            <person name="Foster-Nyarko E."/>
            <person name="Jarju S."/>
            <person name="Secka A."/>
            <person name="Antonio M."/>
            <person name="Oren A."/>
            <person name="Chaudhuri R.R."/>
            <person name="La Ragione R."/>
            <person name="Hildebrand F."/>
            <person name="Pallen M.J."/>
        </authorList>
    </citation>
    <scope>NUCLEOTIDE SEQUENCE</scope>
    <source>
        <strain evidence="7">ChiHjej12B11-16260</strain>
    </source>
</reference>
<dbReference type="Pfam" id="PF00295">
    <property type="entry name" value="Glyco_hydro_28"/>
    <property type="match status" value="1"/>
</dbReference>
<feature type="chain" id="PRO_5038468977" evidence="5">
    <location>
        <begin position="21"/>
        <end position="545"/>
    </location>
</feature>
<dbReference type="GO" id="GO:0004650">
    <property type="term" value="F:polygalacturonase activity"/>
    <property type="evidence" value="ECO:0007669"/>
    <property type="project" value="InterPro"/>
</dbReference>
<dbReference type="PANTHER" id="PTHR31339">
    <property type="entry name" value="PECTIN LYASE-RELATED"/>
    <property type="match status" value="1"/>
</dbReference>
<feature type="domain" description="Rhamnogalacturonase A/B/Epimerase-like pectate lyase" evidence="6">
    <location>
        <begin position="48"/>
        <end position="103"/>
    </location>
</feature>
<keyword evidence="5" id="KW-0732">Signal</keyword>